<accession>A0A8X6TKF2</accession>
<protein>
    <submittedName>
        <fullName evidence="2">Uncharacterized protein</fullName>
    </submittedName>
</protein>
<sequence length="82" mass="9365">MELDFRPERLRTSTEKAEKLSRRGGDRFMAGRHHCGIQSCARGVSVLSVRHYRGSKGIYAIIIKAYYTISYIHGIGLDTNEY</sequence>
<feature type="region of interest" description="Disordered" evidence="1">
    <location>
        <begin position="1"/>
        <end position="23"/>
    </location>
</feature>
<dbReference type="EMBL" id="BMAW01011569">
    <property type="protein sequence ID" value="GFT24499.1"/>
    <property type="molecule type" value="Genomic_DNA"/>
</dbReference>
<dbReference type="AlphaFoldDB" id="A0A8X6TKF2"/>
<dbReference type="Proteomes" id="UP000887013">
    <property type="component" value="Unassembled WGS sequence"/>
</dbReference>
<evidence type="ECO:0000256" key="1">
    <source>
        <dbReference type="SAM" id="MobiDB-lite"/>
    </source>
</evidence>
<proteinExistence type="predicted"/>
<evidence type="ECO:0000313" key="3">
    <source>
        <dbReference type="Proteomes" id="UP000887013"/>
    </source>
</evidence>
<reference evidence="2" key="1">
    <citation type="submission" date="2020-08" db="EMBL/GenBank/DDBJ databases">
        <title>Multicomponent nature underlies the extraordinary mechanical properties of spider dragline silk.</title>
        <authorList>
            <person name="Kono N."/>
            <person name="Nakamura H."/>
            <person name="Mori M."/>
            <person name="Yoshida Y."/>
            <person name="Ohtoshi R."/>
            <person name="Malay A.D."/>
            <person name="Moran D.A.P."/>
            <person name="Tomita M."/>
            <person name="Numata K."/>
            <person name="Arakawa K."/>
        </authorList>
    </citation>
    <scope>NUCLEOTIDE SEQUENCE</scope>
</reference>
<name>A0A8X6TKF2_NEPPI</name>
<keyword evidence="3" id="KW-1185">Reference proteome</keyword>
<evidence type="ECO:0000313" key="2">
    <source>
        <dbReference type="EMBL" id="GFT24499.1"/>
    </source>
</evidence>
<organism evidence="2 3">
    <name type="scientific">Nephila pilipes</name>
    <name type="common">Giant wood spider</name>
    <name type="synonym">Nephila maculata</name>
    <dbReference type="NCBI Taxonomy" id="299642"/>
    <lineage>
        <taxon>Eukaryota</taxon>
        <taxon>Metazoa</taxon>
        <taxon>Ecdysozoa</taxon>
        <taxon>Arthropoda</taxon>
        <taxon>Chelicerata</taxon>
        <taxon>Arachnida</taxon>
        <taxon>Araneae</taxon>
        <taxon>Araneomorphae</taxon>
        <taxon>Entelegynae</taxon>
        <taxon>Araneoidea</taxon>
        <taxon>Nephilidae</taxon>
        <taxon>Nephila</taxon>
    </lineage>
</organism>
<comment type="caution">
    <text evidence="2">The sequence shown here is derived from an EMBL/GenBank/DDBJ whole genome shotgun (WGS) entry which is preliminary data.</text>
</comment>
<gene>
    <name evidence="2" type="ORF">NPIL_492421</name>
</gene>